<dbReference type="InterPro" id="IPR044855">
    <property type="entry name" value="CoA-Trfase_III_dom3_sf"/>
</dbReference>
<evidence type="ECO:0008006" key="4">
    <source>
        <dbReference type="Google" id="ProtNLM"/>
    </source>
</evidence>
<comment type="caution">
    <text evidence="2">The sequence shown here is derived from an EMBL/GenBank/DDBJ whole genome shotgun (WGS) entry which is preliminary data.</text>
</comment>
<accession>A0A0K8P5Y7</accession>
<dbReference type="RefSeq" id="WP_054022011.1">
    <property type="nucleotide sequence ID" value="NZ_BBYR01000066.1"/>
</dbReference>
<organism evidence="2 3">
    <name type="scientific">Piscinibacter sakaiensis</name>
    <name type="common">Ideonella sakaiensis</name>
    <dbReference type="NCBI Taxonomy" id="1547922"/>
    <lineage>
        <taxon>Bacteria</taxon>
        <taxon>Pseudomonadati</taxon>
        <taxon>Pseudomonadota</taxon>
        <taxon>Betaproteobacteria</taxon>
        <taxon>Burkholderiales</taxon>
        <taxon>Sphaerotilaceae</taxon>
        <taxon>Piscinibacter</taxon>
    </lineage>
</organism>
<gene>
    <name evidence="2" type="ORF">ISF6_4312</name>
</gene>
<name>A0A0K8P5Y7_PISS1</name>
<evidence type="ECO:0000256" key="1">
    <source>
        <dbReference type="ARBA" id="ARBA00022679"/>
    </source>
</evidence>
<dbReference type="InterPro" id="IPR003673">
    <property type="entry name" value="CoA-Trfase_fam_III"/>
</dbReference>
<keyword evidence="3" id="KW-1185">Reference proteome</keyword>
<keyword evidence="1" id="KW-0808">Transferase</keyword>
<reference evidence="2 3" key="2">
    <citation type="journal article" date="2016" name="Science">
        <title>A bacterium that degrades and assimilates poly(ethylene terephthalate).</title>
        <authorList>
            <person name="Yoshida S."/>
            <person name="Hiraga K."/>
            <person name="Takehana T."/>
            <person name="Taniguchi I."/>
            <person name="Yamaji H."/>
            <person name="Maeda Y."/>
            <person name="Toyohara K."/>
            <person name="Miyamoto K."/>
            <person name="Kimura Y."/>
            <person name="Oda K."/>
        </authorList>
    </citation>
    <scope>NUCLEOTIDE SEQUENCE [LARGE SCALE GENOMIC DNA]</scope>
    <source>
        <strain evidence="3">NBRC 110686 / TISTR 2288 / 201-F6</strain>
    </source>
</reference>
<dbReference type="PANTHER" id="PTHR48207:SF3">
    <property type="entry name" value="SUCCINATE--HYDROXYMETHYLGLUTARATE COA-TRANSFERASE"/>
    <property type="match status" value="1"/>
</dbReference>
<dbReference type="Pfam" id="PF02515">
    <property type="entry name" value="CoA_transf_3"/>
    <property type="match status" value="1"/>
</dbReference>
<reference evidence="3" key="1">
    <citation type="submission" date="2015-07" db="EMBL/GenBank/DDBJ databases">
        <title>Discovery of a poly(ethylene terephthalate assimilation.</title>
        <authorList>
            <person name="Yoshida S."/>
            <person name="Hiraga K."/>
            <person name="Takehana T."/>
            <person name="Taniguchi I."/>
            <person name="Yamaji H."/>
            <person name="Maeda Y."/>
            <person name="Toyohara K."/>
            <person name="Miyamoto K."/>
            <person name="Kimura Y."/>
            <person name="Oda K."/>
        </authorList>
    </citation>
    <scope>NUCLEOTIDE SEQUENCE [LARGE SCALE GENOMIC DNA]</scope>
    <source>
        <strain evidence="3">NBRC 110686 / TISTR 2288 / 201-F6</strain>
    </source>
</reference>
<dbReference type="PANTHER" id="PTHR48207">
    <property type="entry name" value="SUCCINATE--HYDROXYMETHYLGLUTARATE COA-TRANSFERASE"/>
    <property type="match status" value="1"/>
</dbReference>
<protein>
    <recommendedName>
        <fullName evidence="4">CAIB/BAIF family protein</fullName>
    </recommendedName>
</protein>
<sequence length="383" mass="41523">MTDPTPDPLHGQRVLDFTTMMAGPYCTRFLADMGADVIKIESPEGDYIRQREPLRDGHSAYFGHLNAGKRSACLDLKDPASLAAVKTLVRSCDVLVENFRPGAMQRLGLGYDELKALNPRLIYCSISGFGQTGPDAQRAAYAQIVQAASGFELAFAGYQGDGTTETRPANQAIFTADVLGALFAYAGILAALNQRHVTGLGQHVDTTLFESMLLLMPYEVQEAQFPAARRRPVYPPLKASDGFVMLSAVSPRNFEALLDAIGFDGWRDDPMLATDRGRQQHWGEVMTRVEAWTSSRTAAECVRVIGDAGVPITRYGSVRDALAEPQLAHRGSLATVHDAAGAFRVPNLPFKLSGAHIGVRAKVPALGEHTREVLDEAARLARA</sequence>
<dbReference type="GO" id="GO:0008410">
    <property type="term" value="F:CoA-transferase activity"/>
    <property type="evidence" value="ECO:0007669"/>
    <property type="project" value="TreeGrafter"/>
</dbReference>
<dbReference type="STRING" id="1547922.ISF6_4312"/>
<dbReference type="Gene3D" id="3.40.50.10540">
    <property type="entry name" value="Crotonobetainyl-coa:carnitine coa-transferase, domain 1"/>
    <property type="match status" value="1"/>
</dbReference>
<proteinExistence type="predicted"/>
<dbReference type="InterPro" id="IPR050483">
    <property type="entry name" value="CoA-transferase_III_domain"/>
</dbReference>
<dbReference type="OrthoDB" id="9797653at2"/>
<dbReference type="InterPro" id="IPR023606">
    <property type="entry name" value="CoA-Trfase_III_dom_1_sf"/>
</dbReference>
<evidence type="ECO:0000313" key="3">
    <source>
        <dbReference type="Proteomes" id="UP000037660"/>
    </source>
</evidence>
<dbReference type="EMBL" id="BBYR01000066">
    <property type="protein sequence ID" value="GAP38118.1"/>
    <property type="molecule type" value="Genomic_DNA"/>
</dbReference>
<dbReference type="AlphaFoldDB" id="A0A0K8P5Y7"/>
<evidence type="ECO:0000313" key="2">
    <source>
        <dbReference type="EMBL" id="GAP38118.1"/>
    </source>
</evidence>
<dbReference type="Proteomes" id="UP000037660">
    <property type="component" value="Unassembled WGS sequence"/>
</dbReference>
<dbReference type="Gene3D" id="3.30.1540.10">
    <property type="entry name" value="formyl-coa transferase, domain 3"/>
    <property type="match status" value="1"/>
</dbReference>
<dbReference type="SUPFAM" id="SSF89796">
    <property type="entry name" value="CoA-transferase family III (CaiB/BaiF)"/>
    <property type="match status" value="1"/>
</dbReference>